<evidence type="ECO:0000313" key="2">
    <source>
        <dbReference type="EMBL" id="MCP1111622.1"/>
    </source>
</evidence>
<gene>
    <name evidence="2" type="ORF">NK118_15365</name>
</gene>
<feature type="domain" description="Transposase IS66 C-terminal" evidence="1">
    <location>
        <begin position="1"/>
        <end position="38"/>
    </location>
</feature>
<dbReference type="Pfam" id="PF13817">
    <property type="entry name" value="DDE_Tnp_IS66_C"/>
    <property type="match status" value="1"/>
</dbReference>
<organism evidence="2 3">
    <name type="scientific">Ohessyouella blattaphilus</name>
    <dbReference type="NCBI Taxonomy" id="2949333"/>
    <lineage>
        <taxon>Bacteria</taxon>
        <taxon>Bacillati</taxon>
        <taxon>Bacillota</taxon>
        <taxon>Clostridia</taxon>
        <taxon>Lachnospirales</taxon>
        <taxon>Lachnospiraceae</taxon>
        <taxon>Ohessyouella</taxon>
    </lineage>
</organism>
<accession>A0ABT1ELP4</accession>
<dbReference type="InterPro" id="IPR039552">
    <property type="entry name" value="IS66_C"/>
</dbReference>
<dbReference type="Proteomes" id="UP001523565">
    <property type="component" value="Unassembled WGS sequence"/>
</dbReference>
<keyword evidence="3" id="KW-1185">Reference proteome</keyword>
<comment type="caution">
    <text evidence="2">The sequence shown here is derived from an EMBL/GenBank/DDBJ whole genome shotgun (WGS) entry which is preliminary data.</text>
</comment>
<protein>
    <submittedName>
        <fullName evidence="2">Transposase domain-containing protein</fullName>
    </submittedName>
</protein>
<reference evidence="2 3" key="1">
    <citation type="journal article" date="2022" name="Genome Biol. Evol.">
        <title>Host diet, physiology and behaviors set the stage for Lachnospiraceae cladogenesis.</title>
        <authorList>
            <person name="Vera-Ponce De Leon A."/>
            <person name="Schneider M."/>
            <person name="Jahnes B.C."/>
            <person name="Sadowski V."/>
            <person name="Camuy-Velez L.A."/>
            <person name="Duan J."/>
            <person name="Sabree Z.L."/>
        </authorList>
    </citation>
    <scope>NUCLEOTIDE SEQUENCE [LARGE SCALE GENOMIC DNA]</scope>
    <source>
        <strain evidence="2 3">PAL227</strain>
    </source>
</reference>
<dbReference type="EMBL" id="JAMZFV010000076">
    <property type="protein sequence ID" value="MCP1111622.1"/>
    <property type="molecule type" value="Genomic_DNA"/>
</dbReference>
<name>A0ABT1ELP4_9FIRM</name>
<dbReference type="RefSeq" id="WP_262070472.1">
    <property type="nucleotide sequence ID" value="NZ_JAMXOC010000076.1"/>
</dbReference>
<proteinExistence type="predicted"/>
<evidence type="ECO:0000259" key="1">
    <source>
        <dbReference type="Pfam" id="PF13817"/>
    </source>
</evidence>
<sequence length="51" mass="5719">METAKAAGLDAENYLDHLLSEMPGRLNDPDGIEDLFPWSDTVQKKCVRKSI</sequence>
<evidence type="ECO:0000313" key="3">
    <source>
        <dbReference type="Proteomes" id="UP001523565"/>
    </source>
</evidence>